<evidence type="ECO:0000256" key="2">
    <source>
        <dbReference type="ARBA" id="ARBA00023163"/>
    </source>
</evidence>
<proteinExistence type="predicted"/>
<sequence length="108" mass="12045">MEDSSAGLVAAQCYTLIEMYLVNVSRLNAAFMHLGQAVRAAYGLGLHRTDLVANFTPLERRIRERFCKAVRVLDVYLSATLGRPLMTCQSRNTVTVTNYSPTVDMCII</sequence>
<comment type="caution">
    <text evidence="5">The sequence shown here is derived from an EMBL/GenBank/DDBJ whole genome shotgun (WGS) entry which is preliminary data.</text>
</comment>
<reference evidence="5 6" key="1">
    <citation type="submission" date="2013-03" db="EMBL/GenBank/DDBJ databases">
        <title>The Genome Sequence of Exophiala aquamarina CBS 119918.</title>
        <authorList>
            <consortium name="The Broad Institute Genomics Platform"/>
            <person name="Cuomo C."/>
            <person name="de Hoog S."/>
            <person name="Gorbushina A."/>
            <person name="Walker B."/>
            <person name="Young S.K."/>
            <person name="Zeng Q."/>
            <person name="Gargeya S."/>
            <person name="Fitzgerald M."/>
            <person name="Haas B."/>
            <person name="Abouelleil A."/>
            <person name="Allen A.W."/>
            <person name="Alvarado L."/>
            <person name="Arachchi H.M."/>
            <person name="Berlin A.M."/>
            <person name="Chapman S.B."/>
            <person name="Gainer-Dewar J."/>
            <person name="Goldberg J."/>
            <person name="Griggs A."/>
            <person name="Gujja S."/>
            <person name="Hansen M."/>
            <person name="Howarth C."/>
            <person name="Imamovic A."/>
            <person name="Ireland A."/>
            <person name="Larimer J."/>
            <person name="McCowan C."/>
            <person name="Murphy C."/>
            <person name="Pearson M."/>
            <person name="Poon T.W."/>
            <person name="Priest M."/>
            <person name="Roberts A."/>
            <person name="Saif S."/>
            <person name="Shea T."/>
            <person name="Sisk P."/>
            <person name="Sykes S."/>
            <person name="Wortman J."/>
            <person name="Nusbaum C."/>
            <person name="Birren B."/>
        </authorList>
    </citation>
    <scope>NUCLEOTIDE SEQUENCE [LARGE SCALE GENOMIC DNA]</scope>
    <source>
        <strain evidence="5 6">CBS 119918</strain>
    </source>
</reference>
<dbReference type="GO" id="GO:0006351">
    <property type="term" value="P:DNA-templated transcription"/>
    <property type="evidence" value="ECO:0007669"/>
    <property type="project" value="InterPro"/>
</dbReference>
<keyword evidence="1" id="KW-0805">Transcription regulation</keyword>
<keyword evidence="3" id="KW-0539">Nucleus</keyword>
<evidence type="ECO:0000313" key="5">
    <source>
        <dbReference type="EMBL" id="KEF60606.1"/>
    </source>
</evidence>
<dbReference type="GO" id="GO:0000981">
    <property type="term" value="F:DNA-binding transcription factor activity, RNA polymerase II-specific"/>
    <property type="evidence" value="ECO:0007669"/>
    <property type="project" value="TreeGrafter"/>
</dbReference>
<dbReference type="OrthoDB" id="47007at2759"/>
<dbReference type="InterPro" id="IPR007219">
    <property type="entry name" value="XnlR_reg_dom"/>
</dbReference>
<evidence type="ECO:0000259" key="4">
    <source>
        <dbReference type="SMART" id="SM00906"/>
    </source>
</evidence>
<protein>
    <recommendedName>
        <fullName evidence="4">Xylanolytic transcriptional activator regulatory domain-containing protein</fullName>
    </recommendedName>
</protein>
<gene>
    <name evidence="5" type="ORF">A1O9_02167</name>
</gene>
<dbReference type="VEuPathDB" id="FungiDB:A1O9_02167"/>
<keyword evidence="6" id="KW-1185">Reference proteome</keyword>
<name>A0A072PL44_9EURO</name>
<dbReference type="GO" id="GO:0008270">
    <property type="term" value="F:zinc ion binding"/>
    <property type="evidence" value="ECO:0007669"/>
    <property type="project" value="InterPro"/>
</dbReference>
<dbReference type="GeneID" id="25277112"/>
<dbReference type="RefSeq" id="XP_013263196.1">
    <property type="nucleotide sequence ID" value="XM_013407742.1"/>
</dbReference>
<accession>A0A072PL44</accession>
<dbReference type="SMART" id="SM00906">
    <property type="entry name" value="Fungal_trans"/>
    <property type="match status" value="1"/>
</dbReference>
<dbReference type="GO" id="GO:0005634">
    <property type="term" value="C:nucleus"/>
    <property type="evidence" value="ECO:0007669"/>
    <property type="project" value="TreeGrafter"/>
</dbReference>
<keyword evidence="2" id="KW-0804">Transcription</keyword>
<dbReference type="STRING" id="1182545.A0A072PL44"/>
<dbReference type="GO" id="GO:0000978">
    <property type="term" value="F:RNA polymerase II cis-regulatory region sequence-specific DNA binding"/>
    <property type="evidence" value="ECO:0007669"/>
    <property type="project" value="TreeGrafter"/>
</dbReference>
<dbReference type="GO" id="GO:0000435">
    <property type="term" value="P:positive regulation of transcription from RNA polymerase II promoter by galactose"/>
    <property type="evidence" value="ECO:0007669"/>
    <property type="project" value="TreeGrafter"/>
</dbReference>
<dbReference type="CDD" id="cd12148">
    <property type="entry name" value="fungal_TF_MHR"/>
    <property type="match status" value="1"/>
</dbReference>
<dbReference type="Proteomes" id="UP000027920">
    <property type="component" value="Unassembled WGS sequence"/>
</dbReference>
<feature type="domain" description="Xylanolytic transcriptional activator regulatory" evidence="4">
    <location>
        <begin position="30"/>
        <end position="105"/>
    </location>
</feature>
<dbReference type="AlphaFoldDB" id="A0A072PL44"/>
<evidence type="ECO:0000313" key="6">
    <source>
        <dbReference type="Proteomes" id="UP000027920"/>
    </source>
</evidence>
<organism evidence="5 6">
    <name type="scientific">Exophiala aquamarina CBS 119918</name>
    <dbReference type="NCBI Taxonomy" id="1182545"/>
    <lineage>
        <taxon>Eukaryota</taxon>
        <taxon>Fungi</taxon>
        <taxon>Dikarya</taxon>
        <taxon>Ascomycota</taxon>
        <taxon>Pezizomycotina</taxon>
        <taxon>Eurotiomycetes</taxon>
        <taxon>Chaetothyriomycetidae</taxon>
        <taxon>Chaetothyriales</taxon>
        <taxon>Herpotrichiellaceae</taxon>
        <taxon>Exophiala</taxon>
    </lineage>
</organism>
<dbReference type="HOGENOM" id="CLU_2196966_0_0_1"/>
<dbReference type="InterPro" id="IPR051127">
    <property type="entry name" value="Fungal_SecMet_Regulators"/>
</dbReference>
<evidence type="ECO:0000256" key="3">
    <source>
        <dbReference type="ARBA" id="ARBA00023242"/>
    </source>
</evidence>
<dbReference type="PANTHER" id="PTHR47424:SF9">
    <property type="entry name" value="TAH-2"/>
    <property type="match status" value="1"/>
</dbReference>
<dbReference type="EMBL" id="AMGV01000002">
    <property type="protein sequence ID" value="KEF60606.1"/>
    <property type="molecule type" value="Genomic_DNA"/>
</dbReference>
<dbReference type="Pfam" id="PF04082">
    <property type="entry name" value="Fungal_trans"/>
    <property type="match status" value="1"/>
</dbReference>
<evidence type="ECO:0000256" key="1">
    <source>
        <dbReference type="ARBA" id="ARBA00023015"/>
    </source>
</evidence>
<dbReference type="PANTHER" id="PTHR47424">
    <property type="entry name" value="REGULATORY PROTEIN GAL4"/>
    <property type="match status" value="1"/>
</dbReference>